<evidence type="ECO:0000313" key="5">
    <source>
        <dbReference type="Proteomes" id="UP000623269"/>
    </source>
</evidence>
<organism evidence="4 5">
    <name type="scientific">Mobilitalea sibirica</name>
    <dbReference type="NCBI Taxonomy" id="1462919"/>
    <lineage>
        <taxon>Bacteria</taxon>
        <taxon>Bacillati</taxon>
        <taxon>Bacillota</taxon>
        <taxon>Clostridia</taxon>
        <taxon>Lachnospirales</taxon>
        <taxon>Lachnospiraceae</taxon>
        <taxon>Mobilitalea</taxon>
    </lineage>
</organism>
<reference evidence="4" key="1">
    <citation type="submission" date="2020-12" db="EMBL/GenBank/DDBJ databases">
        <title>M. sibirica DSM 26468T genome.</title>
        <authorList>
            <person name="Thieme N."/>
            <person name="Rettenmaier R."/>
            <person name="Zverlov V."/>
            <person name="Liebl W."/>
        </authorList>
    </citation>
    <scope>NUCLEOTIDE SEQUENCE</scope>
    <source>
        <strain evidence="4">DSM 26468</strain>
    </source>
</reference>
<proteinExistence type="predicted"/>
<evidence type="ECO:0000256" key="1">
    <source>
        <dbReference type="ARBA" id="ARBA00022603"/>
    </source>
</evidence>
<dbReference type="Pfam" id="PF13649">
    <property type="entry name" value="Methyltransf_25"/>
    <property type="match status" value="1"/>
</dbReference>
<dbReference type="RefSeq" id="WP_197662693.1">
    <property type="nucleotide sequence ID" value="NZ_JAEAGR010000022.1"/>
</dbReference>
<keyword evidence="5" id="KW-1185">Reference proteome</keyword>
<dbReference type="SUPFAM" id="SSF53335">
    <property type="entry name" value="S-adenosyl-L-methionine-dependent methyltransferases"/>
    <property type="match status" value="1"/>
</dbReference>
<comment type="caution">
    <text evidence="4">The sequence shown here is derived from an EMBL/GenBank/DDBJ whole genome shotgun (WGS) entry which is preliminary data.</text>
</comment>
<dbReference type="InterPro" id="IPR041698">
    <property type="entry name" value="Methyltransf_25"/>
</dbReference>
<dbReference type="CDD" id="cd02440">
    <property type="entry name" value="AdoMet_MTases"/>
    <property type="match status" value="1"/>
</dbReference>
<evidence type="ECO:0000256" key="2">
    <source>
        <dbReference type="ARBA" id="ARBA00022679"/>
    </source>
</evidence>
<dbReference type="GO" id="GO:0008168">
    <property type="term" value="F:methyltransferase activity"/>
    <property type="evidence" value="ECO:0007669"/>
    <property type="project" value="UniProtKB-KW"/>
</dbReference>
<feature type="domain" description="Methyltransferase" evidence="3">
    <location>
        <begin position="40"/>
        <end position="128"/>
    </location>
</feature>
<sequence length="194" mass="22094">MDSIEYYNKNAGDFYEGTVNLDMQESWDRFCGLLPEGGSILDLGCGSGRDSAYFISQGFDVTAMDASEEMCSLASIHIGQDVLQLTFSEMDFEEVFDGVWACASLLHVPSSDMEDILGKVTKSLKPNGIIYMSFRYGDFEGILENRYFTYYRSKAIKELISKFDQLELIEIKKSEDVREDRDILWISALIRKID</sequence>
<evidence type="ECO:0000259" key="3">
    <source>
        <dbReference type="Pfam" id="PF13649"/>
    </source>
</evidence>
<protein>
    <submittedName>
        <fullName evidence="4">Class I SAM-dependent methyltransferase</fullName>
    </submittedName>
</protein>
<dbReference type="PANTHER" id="PTHR43861">
    <property type="entry name" value="TRANS-ACONITATE 2-METHYLTRANSFERASE-RELATED"/>
    <property type="match status" value="1"/>
</dbReference>
<accession>A0A8J7H184</accession>
<dbReference type="AlphaFoldDB" id="A0A8J7H184"/>
<dbReference type="InterPro" id="IPR029063">
    <property type="entry name" value="SAM-dependent_MTases_sf"/>
</dbReference>
<evidence type="ECO:0000313" key="4">
    <source>
        <dbReference type="EMBL" id="MBH1942444.1"/>
    </source>
</evidence>
<dbReference type="Gene3D" id="3.40.50.150">
    <property type="entry name" value="Vaccinia Virus protein VP39"/>
    <property type="match status" value="1"/>
</dbReference>
<keyword evidence="2" id="KW-0808">Transferase</keyword>
<keyword evidence="1 4" id="KW-0489">Methyltransferase</keyword>
<dbReference type="EMBL" id="JAEAGR010000022">
    <property type="protein sequence ID" value="MBH1942444.1"/>
    <property type="molecule type" value="Genomic_DNA"/>
</dbReference>
<name>A0A8J7H184_9FIRM</name>
<dbReference type="Proteomes" id="UP000623269">
    <property type="component" value="Unassembled WGS sequence"/>
</dbReference>
<dbReference type="GO" id="GO:0032259">
    <property type="term" value="P:methylation"/>
    <property type="evidence" value="ECO:0007669"/>
    <property type="project" value="UniProtKB-KW"/>
</dbReference>
<gene>
    <name evidence="4" type="ORF">I5677_16200</name>
</gene>
<dbReference type="PANTHER" id="PTHR43861:SF1">
    <property type="entry name" value="TRANS-ACONITATE 2-METHYLTRANSFERASE"/>
    <property type="match status" value="1"/>
</dbReference>